<keyword evidence="1" id="KW-0479">Metal-binding</keyword>
<dbReference type="PATRIC" id="fig|263475.3.peg.4339"/>
<keyword evidence="1" id="KW-0862">Zinc</keyword>
<proteinExistence type="predicted"/>
<reference evidence="4" key="1">
    <citation type="submission" date="2015-08" db="EMBL/GenBank/DDBJ databases">
        <title>Fjat-10028 dsm 16317.</title>
        <authorList>
            <person name="Liu B."/>
            <person name="Wang J."/>
            <person name="Zhu Y."/>
            <person name="Liu G."/>
            <person name="Chen Q."/>
            <person name="Chen Z."/>
            <person name="Lan J."/>
            <person name="Che J."/>
            <person name="Ge C."/>
            <person name="Shi H."/>
            <person name="Pan Z."/>
            <person name="Liu X."/>
        </authorList>
    </citation>
    <scope>NUCLEOTIDE SEQUENCE [LARGE SCALE GENOMIC DNA]</scope>
    <source>
        <strain evidence="4">DSM 16317</strain>
    </source>
</reference>
<evidence type="ECO:0000259" key="2">
    <source>
        <dbReference type="PROSITE" id="PS50966"/>
    </source>
</evidence>
<accession>A0A0M0LF66</accession>
<keyword evidence="4" id="KW-1185">Reference proteome</keyword>
<organism evidence="3 4">
    <name type="scientific">Viridibacillus arvi</name>
    <dbReference type="NCBI Taxonomy" id="263475"/>
    <lineage>
        <taxon>Bacteria</taxon>
        <taxon>Bacillati</taxon>
        <taxon>Bacillota</taxon>
        <taxon>Bacilli</taxon>
        <taxon>Bacillales</taxon>
        <taxon>Caryophanaceae</taxon>
        <taxon>Viridibacillus</taxon>
    </lineage>
</organism>
<feature type="domain" description="SWIM-type" evidence="2">
    <location>
        <begin position="76"/>
        <end position="104"/>
    </location>
</feature>
<dbReference type="Proteomes" id="UP000036867">
    <property type="component" value="Unassembled WGS sequence"/>
</dbReference>
<dbReference type="PROSITE" id="PS50966">
    <property type="entry name" value="ZF_SWIM"/>
    <property type="match status" value="1"/>
</dbReference>
<evidence type="ECO:0000256" key="1">
    <source>
        <dbReference type="PROSITE-ProRule" id="PRU00325"/>
    </source>
</evidence>
<sequence>MNTNISEIAKKYEDAIRNNMAAIELELNSSVPEDEELVRRAAFLARHNYVKISSYSEVLNILHFVVQDATPATATFYINDDLFTCDCRNKKWCRHKLAAMFVLYQYVDSLSGWLENFRSQKLNQLSLFKDERTPESWLKLVENIYKVNLYNQQSLNPYLIESIFADMQSQIAKHTPLEREWRSLYQLFTHMALLSHTWKHLHPANESARSYMINFIEQESQALKDYIRLTASKSRLFATDPFYDTLQQMTHYFLVKQEGYFEERLYIYTLFWESMFNEKKRRELELDMLRAEKDFSSDVNVESIRAMFFLMLKKYDDLQQSLTQIKVDELLVWLDLAHFADRNEDSEALQMILRSMLPMLDEFINNWLATRYRSNFVNTFNRLCSKINLTDEEAEVLFTASGMYGMQPFSHYLIEKERYLEWAALHHRFPSSLAYLELCGVKDVLEYKPEVLLPLYHALALEEVSQKSRQHYKQAVRVWKKMKSAAKKSAKNEYWNQYVETLRQQYKRLRALQEEIEKGNLKL</sequence>
<comment type="caution">
    <text evidence="3">The sequence shown here is derived from an EMBL/GenBank/DDBJ whole genome shotgun (WGS) entry which is preliminary data.</text>
</comment>
<dbReference type="GeneID" id="301137462"/>
<dbReference type="STRING" id="263475.AMD00_15305"/>
<protein>
    <recommendedName>
        <fullName evidence="2">SWIM-type domain-containing protein</fullName>
    </recommendedName>
</protein>
<evidence type="ECO:0000313" key="3">
    <source>
        <dbReference type="EMBL" id="KOO49694.1"/>
    </source>
</evidence>
<dbReference type="InterPro" id="IPR007527">
    <property type="entry name" value="Znf_SWIM"/>
</dbReference>
<name>A0A0M0LF66_9BACL</name>
<dbReference type="RefSeq" id="WP_053417871.1">
    <property type="nucleotide sequence ID" value="NZ_JBNNUM010000012.1"/>
</dbReference>
<dbReference type="AlphaFoldDB" id="A0A0M0LF66"/>
<gene>
    <name evidence="3" type="ORF">AMD00_15305</name>
</gene>
<evidence type="ECO:0000313" key="4">
    <source>
        <dbReference type="Proteomes" id="UP000036867"/>
    </source>
</evidence>
<keyword evidence="1" id="KW-0863">Zinc-finger</keyword>
<dbReference type="OrthoDB" id="7593573at2"/>
<dbReference type="EMBL" id="LILB01000005">
    <property type="protein sequence ID" value="KOO49694.1"/>
    <property type="molecule type" value="Genomic_DNA"/>
</dbReference>
<dbReference type="GO" id="GO:0008270">
    <property type="term" value="F:zinc ion binding"/>
    <property type="evidence" value="ECO:0007669"/>
    <property type="project" value="UniProtKB-KW"/>
</dbReference>